<dbReference type="InterPro" id="IPR032710">
    <property type="entry name" value="NTF2-like_dom_sf"/>
</dbReference>
<reference evidence="1" key="1">
    <citation type="submission" date="2014-11" db="EMBL/GenBank/DDBJ databases">
        <authorList>
            <person name="Otto D Thomas"/>
            <person name="Naeem Raeece"/>
        </authorList>
    </citation>
    <scope>NUCLEOTIDE SEQUENCE</scope>
</reference>
<gene>
    <name evidence="1" type="ORF">Cvel_8126</name>
</gene>
<name>A0A0G4HRQ9_9ALVE</name>
<sequence length="211" mass="23827">MVVFQDHVPVPADLLAASKEFIEKKFGSLKPELLAEDFKFRFPIVELDSKAEFVKAFGGFELDSAFPDADSQTVFYNFRLDPVNPRRVWVDTRFKGTHTGKFGQKGPFFYIKPTGKKVESPPQVLSFTFNENLQVSLMTGGYVVDKNEGNTGGLGGVFGLMHAIGHTLPFPEAKPMRLSYRYRILRLFGKVVDYIKDTFFSSPAEPEKKLK</sequence>
<dbReference type="EMBL" id="CDMZ01003613">
    <property type="protein sequence ID" value="CEM46999.1"/>
    <property type="molecule type" value="Genomic_DNA"/>
</dbReference>
<dbReference type="AlphaFoldDB" id="A0A0G4HRQ9"/>
<protein>
    <submittedName>
        <fullName evidence="1">Uncharacterized protein</fullName>
    </submittedName>
</protein>
<dbReference type="SUPFAM" id="SSF54427">
    <property type="entry name" value="NTF2-like"/>
    <property type="match status" value="1"/>
</dbReference>
<organism evidence="1">
    <name type="scientific">Chromera velia CCMP2878</name>
    <dbReference type="NCBI Taxonomy" id="1169474"/>
    <lineage>
        <taxon>Eukaryota</taxon>
        <taxon>Sar</taxon>
        <taxon>Alveolata</taxon>
        <taxon>Colpodellida</taxon>
        <taxon>Chromeraceae</taxon>
        <taxon>Chromera</taxon>
    </lineage>
</organism>
<proteinExistence type="predicted"/>
<dbReference type="VEuPathDB" id="CryptoDB:Cvel_8126"/>
<dbReference type="Gene3D" id="3.10.450.50">
    <property type="match status" value="1"/>
</dbReference>
<accession>A0A0G4HRQ9</accession>
<evidence type="ECO:0000313" key="1">
    <source>
        <dbReference type="EMBL" id="CEM46999.1"/>
    </source>
</evidence>
<dbReference type="PhylomeDB" id="A0A0G4HRQ9"/>